<reference evidence="2 3" key="1">
    <citation type="submission" date="2017-03" db="EMBL/GenBank/DDBJ databases">
        <title>Sulfur activation and transportation mechanism of thermophilic Archaea Acidianus manzaensis YN-25.</title>
        <authorList>
            <person name="Ma Y."/>
            <person name="Yang Y."/>
            <person name="Xia J."/>
        </authorList>
    </citation>
    <scope>NUCLEOTIDE SEQUENCE [LARGE SCALE GENOMIC DNA]</scope>
    <source>
        <strain evidence="2 3">YN-25</strain>
    </source>
</reference>
<gene>
    <name evidence="2" type="ORF">B6F84_01050</name>
</gene>
<dbReference type="Proteomes" id="UP000193404">
    <property type="component" value="Chromosome"/>
</dbReference>
<dbReference type="SUPFAM" id="SSF46785">
    <property type="entry name" value="Winged helix' DNA-binding domain"/>
    <property type="match status" value="1"/>
</dbReference>
<proteinExistence type="predicted"/>
<keyword evidence="3" id="KW-1185">Reference proteome</keyword>
<name>A0A1W6JWV6_9CREN</name>
<dbReference type="InterPro" id="IPR036390">
    <property type="entry name" value="WH_DNA-bd_sf"/>
</dbReference>
<dbReference type="KEGG" id="aman:B6F84_01050"/>
<dbReference type="EMBL" id="CP020477">
    <property type="protein sequence ID" value="ARM74748.1"/>
    <property type="molecule type" value="Genomic_DNA"/>
</dbReference>
<dbReference type="OrthoDB" id="132045at2157"/>
<evidence type="ECO:0000259" key="1">
    <source>
        <dbReference type="Pfam" id="PF01637"/>
    </source>
</evidence>
<evidence type="ECO:0000313" key="3">
    <source>
        <dbReference type="Proteomes" id="UP000193404"/>
    </source>
</evidence>
<dbReference type="SUPFAM" id="SSF52540">
    <property type="entry name" value="P-loop containing nucleoside triphosphate hydrolases"/>
    <property type="match status" value="1"/>
</dbReference>
<sequence length="338" mass="38460">MGGKVIFSKKPRYSLEEIFDREEEINQLSFLLKRGEWVIILGPRMSGKTSIALAVSNYVGKKVIYVDLTKVKGLKDFTDRLYFSIPKSISDKVKETLETIGVKIGPASLSFKLKNSIVLESILKSVCDSTLILDEAQYLNQGINNLIPIFHNLLNSCSSLSIIFTGSAIGLIKTILEQKGEEPLAGRRPTEIVLKTWKESVAKEYIKRGLQNCNVNFKDEEIDEVISEVGTLVGWLNIYGVNRCVKNHEDALKETIEEGINIAVKELDTVVERQRWRVKALKMLCEGATWTELKEKTKVSTQTLSNFLDRLNRVYLLSKIERTYYISDPIYRKAIMRK</sequence>
<dbReference type="GeneID" id="41589462"/>
<dbReference type="Pfam" id="PF01637">
    <property type="entry name" value="ATPase_2"/>
    <property type="match status" value="1"/>
</dbReference>
<dbReference type="InterPro" id="IPR011579">
    <property type="entry name" value="ATPase_dom"/>
</dbReference>
<dbReference type="Gene3D" id="3.40.50.300">
    <property type="entry name" value="P-loop containing nucleotide triphosphate hydrolases"/>
    <property type="match status" value="1"/>
</dbReference>
<feature type="domain" description="ATPase" evidence="1">
    <location>
        <begin position="19"/>
        <end position="232"/>
    </location>
</feature>
<dbReference type="Gene3D" id="1.10.8.60">
    <property type="match status" value="1"/>
</dbReference>
<accession>A0A1W6JWV6</accession>
<dbReference type="STRING" id="282676.B6F84_01050"/>
<dbReference type="AlphaFoldDB" id="A0A1W6JWV6"/>
<protein>
    <recommendedName>
        <fullName evidence="1">ATPase domain-containing protein</fullName>
    </recommendedName>
</protein>
<evidence type="ECO:0000313" key="2">
    <source>
        <dbReference type="EMBL" id="ARM74748.1"/>
    </source>
</evidence>
<organism evidence="2 3">
    <name type="scientific">Acidianus manzaensis</name>
    <dbReference type="NCBI Taxonomy" id="282676"/>
    <lineage>
        <taxon>Archaea</taxon>
        <taxon>Thermoproteota</taxon>
        <taxon>Thermoprotei</taxon>
        <taxon>Sulfolobales</taxon>
        <taxon>Sulfolobaceae</taxon>
        <taxon>Acidianus</taxon>
    </lineage>
</organism>
<dbReference type="GO" id="GO:0005524">
    <property type="term" value="F:ATP binding"/>
    <property type="evidence" value="ECO:0007669"/>
    <property type="project" value="InterPro"/>
</dbReference>
<dbReference type="PANTHER" id="PTHR34301:SF8">
    <property type="entry name" value="ATPASE DOMAIN-CONTAINING PROTEIN"/>
    <property type="match status" value="1"/>
</dbReference>
<dbReference type="RefSeq" id="WP_148690497.1">
    <property type="nucleotide sequence ID" value="NZ_CP020477.1"/>
</dbReference>
<dbReference type="Gene3D" id="1.10.10.10">
    <property type="entry name" value="Winged helix-like DNA-binding domain superfamily/Winged helix DNA-binding domain"/>
    <property type="match status" value="1"/>
</dbReference>
<dbReference type="InterPro" id="IPR027417">
    <property type="entry name" value="P-loop_NTPase"/>
</dbReference>
<dbReference type="PANTHER" id="PTHR34301">
    <property type="entry name" value="DNA-BINDING PROTEIN-RELATED"/>
    <property type="match status" value="1"/>
</dbReference>
<dbReference type="InterPro" id="IPR036388">
    <property type="entry name" value="WH-like_DNA-bd_sf"/>
</dbReference>